<dbReference type="InterPro" id="IPR012349">
    <property type="entry name" value="Split_barrel_FMN-bd"/>
</dbReference>
<dbReference type="Proteomes" id="UP000009145">
    <property type="component" value="Chromosome"/>
</dbReference>
<evidence type="ECO:0000259" key="2">
    <source>
        <dbReference type="Pfam" id="PF20766"/>
    </source>
</evidence>
<keyword evidence="4" id="KW-1185">Reference proteome</keyword>
<dbReference type="InterPro" id="IPR007386">
    <property type="entry name" value="DUF447_N"/>
</dbReference>
<dbReference type="RefSeq" id="WP_014704558.1">
    <property type="nucleotide sequence ID" value="NC_017856.1"/>
</dbReference>
<dbReference type="HOGENOM" id="CLU_110565_1_0_6"/>
<dbReference type="PATRIC" id="fig|754477.3.peg.1968"/>
<organism evidence="3 4">
    <name type="scientific">Methylophaga frappieri (strain ATCC BAA-2434 / DSM 25690 / JAM7)</name>
    <dbReference type="NCBI Taxonomy" id="754477"/>
    <lineage>
        <taxon>Bacteria</taxon>
        <taxon>Pseudomonadati</taxon>
        <taxon>Pseudomonadota</taxon>
        <taxon>Gammaproteobacteria</taxon>
        <taxon>Thiotrichales</taxon>
        <taxon>Piscirickettsiaceae</taxon>
        <taxon>Methylophaga</taxon>
    </lineage>
</organism>
<dbReference type="EMBL" id="CP003380">
    <property type="protein sequence ID" value="AFJ03139.1"/>
    <property type="molecule type" value="Genomic_DNA"/>
</dbReference>
<dbReference type="KEGG" id="mec:Q7C_1999"/>
<dbReference type="Gene3D" id="1.20.58.290">
    <property type="entry name" value="Hypothetical membrane protein ta0354_69_121"/>
    <property type="match status" value="1"/>
</dbReference>
<protein>
    <recommendedName>
        <fullName evidence="5">DUF447 family protein</fullName>
    </recommendedName>
</protein>
<accession>I1YJP6</accession>
<evidence type="ECO:0000259" key="1">
    <source>
        <dbReference type="Pfam" id="PF04289"/>
    </source>
</evidence>
<feature type="domain" description="DUF447" evidence="2">
    <location>
        <begin position="130"/>
        <end position="181"/>
    </location>
</feature>
<feature type="domain" description="DUF447" evidence="1">
    <location>
        <begin position="10"/>
        <end position="118"/>
    </location>
</feature>
<dbReference type="Gene3D" id="2.30.110.10">
    <property type="entry name" value="Electron Transport, Fmn-binding Protein, Chain A"/>
    <property type="match status" value="1"/>
</dbReference>
<dbReference type="Pfam" id="PF20766">
    <property type="entry name" value="DUF447_C"/>
    <property type="match status" value="1"/>
</dbReference>
<dbReference type="Pfam" id="PF04289">
    <property type="entry name" value="DUF447_N"/>
    <property type="match status" value="1"/>
</dbReference>
<dbReference type="STRING" id="754477.Q7C_1999"/>
<reference evidence="3 4" key="1">
    <citation type="journal article" date="2012" name="J. Bacteriol.">
        <title>Complete genome sequences of Methylophaga sp. strain JAM1 and Methylophaga sp. strain JAM7.</title>
        <authorList>
            <person name="Villeneuve C."/>
            <person name="Martineau C."/>
            <person name="Mauffrey F."/>
            <person name="Villemur R."/>
        </authorList>
    </citation>
    <scope>NUCLEOTIDE SEQUENCE [LARGE SCALE GENOMIC DNA]</scope>
    <source>
        <strain evidence="3 4">JAM7</strain>
    </source>
</reference>
<dbReference type="AlphaFoldDB" id="I1YJP6"/>
<evidence type="ECO:0008006" key="5">
    <source>
        <dbReference type="Google" id="ProtNLM"/>
    </source>
</evidence>
<proteinExistence type="predicted"/>
<evidence type="ECO:0000313" key="3">
    <source>
        <dbReference type="EMBL" id="AFJ03139.1"/>
    </source>
</evidence>
<dbReference type="eggNOG" id="COG2457">
    <property type="taxonomic scope" value="Bacteria"/>
</dbReference>
<gene>
    <name evidence="3" type="ordered locus">Q7C_1999</name>
</gene>
<dbReference type="OrthoDB" id="2112021at2"/>
<sequence precursor="true">MARLTAKIHEVIVTTQNADGSAHHAPMGISEVNGHFQIKPFKPSTTYDNLQRQRTCSINYTDDVRVFAGALTGHREWPASRCEKVDGLYLTDALSHSEIRIKTIDDDDPRACFHGEVIFEQQHGFFRGYNRAQSAVIEAAILVSRLSMLPEQKIRDELAYLTIGMEKTAGEREWQAWGWLMDKVKQAGIHVD</sequence>
<evidence type="ECO:0000313" key="4">
    <source>
        <dbReference type="Proteomes" id="UP000009145"/>
    </source>
</evidence>
<name>I1YJP6_METFJ</name>
<dbReference type="SUPFAM" id="SSF50475">
    <property type="entry name" value="FMN-binding split barrel"/>
    <property type="match status" value="1"/>
</dbReference>
<dbReference type="InterPro" id="IPR049288">
    <property type="entry name" value="DUF447_C"/>
</dbReference>